<gene>
    <name evidence="1" type="ORF">M3N55_15555</name>
</gene>
<evidence type="ECO:0000313" key="1">
    <source>
        <dbReference type="EMBL" id="MCL1630140.1"/>
    </source>
</evidence>
<dbReference type="RefSeq" id="WP_249060777.1">
    <property type="nucleotide sequence ID" value="NZ_JALZWP010000025.1"/>
</dbReference>
<organism evidence="1 2">
    <name type="scientific">Roseinatronobacter domitianus</name>
    <dbReference type="NCBI Taxonomy" id="2940293"/>
    <lineage>
        <taxon>Bacteria</taxon>
        <taxon>Pseudomonadati</taxon>
        <taxon>Pseudomonadota</taxon>
        <taxon>Alphaproteobacteria</taxon>
        <taxon>Rhodobacterales</taxon>
        <taxon>Paracoccaceae</taxon>
        <taxon>Roseinatronobacter</taxon>
    </lineage>
</organism>
<accession>A0ABT0M5K6</accession>
<proteinExistence type="predicted"/>
<evidence type="ECO:0000313" key="2">
    <source>
        <dbReference type="Proteomes" id="UP001202550"/>
    </source>
</evidence>
<name>A0ABT0M5K6_9RHOB</name>
<reference evidence="1 2" key="1">
    <citation type="submission" date="2022-05" db="EMBL/GenBank/DDBJ databases">
        <title>Seasonal and diel survey of microbial diversity of the Tyrrhenian coast.</title>
        <authorList>
            <person name="Gattoni G."/>
            <person name="Corral P."/>
        </authorList>
    </citation>
    <scope>NUCLEOTIDE SEQUENCE [LARGE SCALE GENOMIC DNA]</scope>
    <source>
        <strain evidence="1 2">V10</strain>
    </source>
</reference>
<sequence length="718" mass="79875">MARTKFKGAPQLSRIFDEIDVGLVSGFLATRAVPDVFPSLRTGEPANSTMIQSEIENLTPDDLKAVELQALRVTKMAEERADLLHLRLADSPSFDCYDELADLPGPLARAVWSFSEKTDLFIATERAIYVRGHRENKRHHQGFELVAPHSLMVNEIQNALFAQELSLRLQLRDGCQVEAIEIPAGENIDREIMVTVTMAGARASHRTFEANQTTDYVHFRPASDLILVYRPDMGRIEICGRQWNDRRLAAETFARTVLGEDLSARPLIPRNYDLSVFRGDLRLDVPVALQDRILKAEVTEVRVALGNYDQKITLTVSPGHDIETLRRSVFGRLGSARGRGFVCNVELYLTMSGQSRQTKALRFRIDNHNSSTLQGETDPELRALGFRFLEEIGVVKPTRIPSKQEEKELLPVLLTLLDHPADTVSEPELEQMGIDPTVLTDLEYLHRREFVDTMVIDDDDLGPVDADVLPELAEGIAVASIVDGTVDRYVGLAEVSRWSINRDYIAETVRQCFDPLELSGPEVALNANLTDLGLTRLADRNVRIRFAYALSDASDIDRVDGVLRLRAESAEGLVLVPGERPLDYLGSNCVVSVVDILDADSGKIDPKRLAACFLAAERGMRAGARVKFDKKSDALAQLVIPGRPVWTIKGQKKVLIVERLHQAYVTGEGIVATDELQEYAGVLQLGPTFGPEWATRIKGTYIHSPGRKTWALAVSPHH</sequence>
<keyword evidence="2" id="KW-1185">Reference proteome</keyword>
<dbReference type="Proteomes" id="UP001202550">
    <property type="component" value="Unassembled WGS sequence"/>
</dbReference>
<dbReference type="EMBL" id="JALZWP010000025">
    <property type="protein sequence ID" value="MCL1630140.1"/>
    <property type="molecule type" value="Genomic_DNA"/>
</dbReference>
<comment type="caution">
    <text evidence="1">The sequence shown here is derived from an EMBL/GenBank/DDBJ whole genome shotgun (WGS) entry which is preliminary data.</text>
</comment>
<protein>
    <submittedName>
        <fullName evidence="1">Uncharacterized protein</fullName>
    </submittedName>
</protein>